<feature type="domain" description="Acetyl-coenzyme A synthetase N-terminal" evidence="1">
    <location>
        <begin position="38"/>
        <end position="83"/>
    </location>
</feature>
<gene>
    <name evidence="2" type="ordered locus">MTBMA_c06660</name>
</gene>
<dbReference type="GO" id="GO:0050218">
    <property type="term" value="F:propionate-CoA ligase activity"/>
    <property type="evidence" value="ECO:0007669"/>
    <property type="project" value="TreeGrafter"/>
</dbReference>
<reference key="1">
    <citation type="submission" date="2009-08" db="EMBL/GenBank/DDBJ databases">
        <title>The genome sequence of Methanothermobacter marburgensis.</title>
        <authorList>
            <person name="Kaster A."/>
            <person name="Seedorf H."/>
            <person name="Goenrich M."/>
            <person name="Wiezer A."/>
            <person name="Liesegang H."/>
            <person name="Thauer R."/>
            <person name="Gottschalk G."/>
        </authorList>
    </citation>
    <scope>NUCLEOTIDE SEQUENCE</scope>
    <source>
        <strain>Marburg</strain>
    </source>
</reference>
<dbReference type="KEGG" id="mmg:MTBMA_c06660"/>
<evidence type="ECO:0000259" key="1">
    <source>
        <dbReference type="Pfam" id="PF16177"/>
    </source>
</evidence>
<evidence type="ECO:0000313" key="3">
    <source>
        <dbReference type="Proteomes" id="UP000000345"/>
    </source>
</evidence>
<dbReference type="EMBL" id="CP001710">
    <property type="protein sequence ID" value="ADL58261.1"/>
    <property type="molecule type" value="Genomic_DNA"/>
</dbReference>
<dbReference type="Proteomes" id="UP000000345">
    <property type="component" value="Chromosome"/>
</dbReference>
<dbReference type="InterPro" id="IPR042099">
    <property type="entry name" value="ANL_N_sf"/>
</dbReference>
<sequence>MSKDTSVLLEETRVFKPHYTIVEEAHIKNWEAELEKGKDHEKYWAEKAKSFEWFRKWDKVLDESNKPFYKWFVNGKINMTHNAVDRWLDTDKRNQSPFST</sequence>
<dbReference type="HOGENOM" id="CLU_2299398_0_0_2"/>
<dbReference type="PATRIC" id="fig|79929.8.peg.651"/>
<evidence type="ECO:0000313" key="2">
    <source>
        <dbReference type="EMBL" id="ADL58261.1"/>
    </source>
</evidence>
<dbReference type="InterPro" id="IPR032387">
    <property type="entry name" value="ACAS_N"/>
</dbReference>
<dbReference type="STRING" id="79929.MTBMA_c06660"/>
<dbReference type="Pfam" id="PF16177">
    <property type="entry name" value="ACAS_N"/>
    <property type="match status" value="1"/>
</dbReference>
<dbReference type="PANTHER" id="PTHR43347:SF3">
    <property type="entry name" value="ACYL-COA SYNTHETASE SHORT-CHAIN FAMILY MEMBER 3, MITOCHONDRIAL"/>
    <property type="match status" value="1"/>
</dbReference>
<organism evidence="2 3">
    <name type="scientific">Methanothermobacter marburgensis (strain ATCC BAA-927 / DSM 2133 / JCM 14651 / NBRC 100331 / OCM 82 / Marburg)</name>
    <name type="common">Methanobacterium thermoautotrophicum</name>
    <dbReference type="NCBI Taxonomy" id="79929"/>
    <lineage>
        <taxon>Archaea</taxon>
        <taxon>Methanobacteriati</taxon>
        <taxon>Methanobacteriota</taxon>
        <taxon>Methanomada group</taxon>
        <taxon>Methanobacteria</taxon>
        <taxon>Methanobacteriales</taxon>
        <taxon>Methanobacteriaceae</taxon>
        <taxon>Methanothermobacter</taxon>
    </lineage>
</organism>
<dbReference type="PANTHER" id="PTHR43347">
    <property type="entry name" value="ACYL-COA SYNTHETASE"/>
    <property type="match status" value="1"/>
</dbReference>
<dbReference type="Gene3D" id="3.40.50.12780">
    <property type="entry name" value="N-terminal domain of ligase-like"/>
    <property type="match status" value="1"/>
</dbReference>
<dbReference type="PaxDb" id="79929-MTBMA_c06660"/>
<name>D9PVL3_METTM</name>
<protein>
    <submittedName>
        <fullName evidence="2">Acetyl-CoA synthetase</fullName>
    </submittedName>
</protein>
<dbReference type="AlphaFoldDB" id="D9PVL3"/>
<reference evidence="2 3" key="2">
    <citation type="journal article" date="2010" name="J. Bacteriol.">
        <title>Complete genome sequence of Methanothermobacter marburgensis, a methanoarchaeon model organism.</title>
        <authorList>
            <person name="Liesegang H."/>
            <person name="Kaster A.K."/>
            <person name="Wiezer A."/>
            <person name="Goenrich M."/>
            <person name="Wollherr A."/>
            <person name="Seedorf H."/>
            <person name="Gottschalk G."/>
            <person name="Thauer R.K."/>
        </authorList>
    </citation>
    <scope>NUCLEOTIDE SEQUENCE [LARGE SCALE GENOMIC DNA]</scope>
    <source>
        <strain evidence="3">ATCC BAA-927 / DSM 2133 / JCM 14651 / NBRC 100331 / OCM 82 / Marburg</strain>
    </source>
</reference>
<proteinExistence type="predicted"/>
<accession>D9PVL3</accession>
<keyword evidence="3" id="KW-1185">Reference proteome</keyword>